<accession>A0A6P1T534</accession>
<proteinExistence type="predicted"/>
<name>A0A6P1T534_9RHOB</name>
<gene>
    <name evidence="2" type="ORF">GO499_17400</name>
</gene>
<dbReference type="RefSeq" id="WP_161863373.1">
    <property type="nucleotide sequence ID" value="NZ_CP046620.1"/>
</dbReference>
<reference evidence="2 3" key="1">
    <citation type="submission" date="2019-12" db="EMBL/GenBank/DDBJ databases">
        <title>Complete genome sequence of Algicella marina strain 9Alg 56(T) isolated from the red alga Tichocarpus crinitus.</title>
        <authorList>
            <person name="Kim S.-G."/>
            <person name="Nedashkovskaya O.I."/>
        </authorList>
    </citation>
    <scope>NUCLEOTIDE SEQUENCE [LARGE SCALE GENOMIC DNA]</scope>
    <source>
        <strain evidence="2 3">9Alg 56</strain>
    </source>
</reference>
<organism evidence="2 3">
    <name type="scientific">Algicella marina</name>
    <dbReference type="NCBI Taxonomy" id="2683284"/>
    <lineage>
        <taxon>Bacteria</taxon>
        <taxon>Pseudomonadati</taxon>
        <taxon>Pseudomonadota</taxon>
        <taxon>Alphaproteobacteria</taxon>
        <taxon>Rhodobacterales</taxon>
        <taxon>Paracoccaceae</taxon>
        <taxon>Algicella</taxon>
    </lineage>
</organism>
<evidence type="ECO:0000313" key="3">
    <source>
        <dbReference type="Proteomes" id="UP000464495"/>
    </source>
</evidence>
<feature type="signal peptide" evidence="1">
    <location>
        <begin position="1"/>
        <end position="17"/>
    </location>
</feature>
<dbReference type="AlphaFoldDB" id="A0A6P1T534"/>
<keyword evidence="1" id="KW-0732">Signal</keyword>
<dbReference type="Proteomes" id="UP000464495">
    <property type="component" value="Chromosome"/>
</dbReference>
<feature type="chain" id="PRO_5026714294" evidence="1">
    <location>
        <begin position="18"/>
        <end position="203"/>
    </location>
</feature>
<dbReference type="KEGG" id="amaq:GO499_17400"/>
<evidence type="ECO:0000256" key="1">
    <source>
        <dbReference type="SAM" id="SignalP"/>
    </source>
</evidence>
<dbReference type="EMBL" id="CP046620">
    <property type="protein sequence ID" value="QHQ36830.1"/>
    <property type="molecule type" value="Genomic_DNA"/>
</dbReference>
<protein>
    <submittedName>
        <fullName evidence="2">Uncharacterized protein</fullName>
    </submittedName>
</protein>
<evidence type="ECO:0000313" key="2">
    <source>
        <dbReference type="EMBL" id="QHQ36830.1"/>
    </source>
</evidence>
<keyword evidence="3" id="KW-1185">Reference proteome</keyword>
<sequence length="203" mass="22181">MFRLFAAVVLLPAPLCAACPVAGDLDGGIYVTDNDGAFTRFTREGDLIVEQTEFFETGEAYRYTVARGLFIRSYADVVDDAPVEDTQEAYGYSRDPGTAEIGENALWQTRLIVTFADGSDPVTENYTFSSGTARDVAIGACNYRAIPVAHTTLRRDEGSFIFVQNYLTDLGIAVATGYYDIPGGFSFTPYRSIEISTERPNGP</sequence>